<dbReference type="Proteomes" id="UP001208938">
    <property type="component" value="Unassembled WGS sequence"/>
</dbReference>
<comment type="caution">
    <text evidence="2">The sequence shown here is derived from an EMBL/GenBank/DDBJ whole genome shotgun (WGS) entry which is preliminary data.</text>
</comment>
<feature type="signal peptide" evidence="1">
    <location>
        <begin position="1"/>
        <end position="19"/>
    </location>
</feature>
<accession>A0ABT3GZD5</accession>
<keyword evidence="3" id="KW-1185">Reference proteome</keyword>
<gene>
    <name evidence="2" type="ORF">OKW52_11810</name>
</gene>
<dbReference type="EMBL" id="JAPDFL010000001">
    <property type="protein sequence ID" value="MCW1932921.1"/>
    <property type="molecule type" value="Genomic_DNA"/>
</dbReference>
<organism evidence="2 3">
    <name type="scientific">Pararhodobacter zhoushanensis</name>
    <dbReference type="NCBI Taxonomy" id="2479545"/>
    <lineage>
        <taxon>Bacteria</taxon>
        <taxon>Pseudomonadati</taxon>
        <taxon>Pseudomonadota</taxon>
        <taxon>Alphaproteobacteria</taxon>
        <taxon>Rhodobacterales</taxon>
        <taxon>Paracoccaceae</taxon>
        <taxon>Pararhodobacter</taxon>
    </lineage>
</organism>
<keyword evidence="1" id="KW-0732">Signal</keyword>
<evidence type="ECO:0000256" key="1">
    <source>
        <dbReference type="SAM" id="SignalP"/>
    </source>
</evidence>
<protein>
    <submittedName>
        <fullName evidence="2">Uncharacterized protein</fullName>
    </submittedName>
</protein>
<name>A0ABT3GZD5_9RHOB</name>
<dbReference type="RefSeq" id="WP_264505878.1">
    <property type="nucleotide sequence ID" value="NZ_JAPDFL010000001.1"/>
</dbReference>
<feature type="chain" id="PRO_5046821553" evidence="1">
    <location>
        <begin position="20"/>
        <end position="218"/>
    </location>
</feature>
<sequence length="218" mass="22587">MKIAAPTLILSLLAAPALAFTPERAALMVDAIRANECAMASDQAEAALGPLGLDAVEVQAFVDTLYGAGLVSISADMSVLSLQPILCNAGDDAALAMITQAFAAQETSIEVWRPEFEPARGAELIATLRGLDCVLTEDAAQDALPPLGFTPIETRDIVAVLVDSDMASVTEDGSELRLTEATCAADPESDAPALAALLAAWDETHPAPGVVIEERASE</sequence>
<evidence type="ECO:0000313" key="2">
    <source>
        <dbReference type="EMBL" id="MCW1932921.1"/>
    </source>
</evidence>
<proteinExistence type="predicted"/>
<reference evidence="2 3" key="1">
    <citation type="submission" date="2022-10" db="EMBL/GenBank/DDBJ databases">
        <title>Pararhodobacter sp. nov., isolated from marine algae.</title>
        <authorList>
            <person name="Choi B.J."/>
            <person name="Kim J.M."/>
            <person name="Lee J.K."/>
            <person name="Choi D.G."/>
            <person name="Jeon C.O."/>
        </authorList>
    </citation>
    <scope>NUCLEOTIDE SEQUENCE [LARGE SCALE GENOMIC DNA]</scope>
    <source>
        <strain evidence="2 3">ZQ420</strain>
    </source>
</reference>
<evidence type="ECO:0000313" key="3">
    <source>
        <dbReference type="Proteomes" id="UP001208938"/>
    </source>
</evidence>